<evidence type="ECO:0000256" key="2">
    <source>
        <dbReference type="SAM" id="Coils"/>
    </source>
</evidence>
<organism evidence="3 4">
    <name type="scientific">Paramormyrops kingsleyae</name>
    <dbReference type="NCBI Taxonomy" id="1676925"/>
    <lineage>
        <taxon>Eukaryota</taxon>
        <taxon>Metazoa</taxon>
        <taxon>Chordata</taxon>
        <taxon>Craniata</taxon>
        <taxon>Vertebrata</taxon>
        <taxon>Euteleostomi</taxon>
        <taxon>Actinopterygii</taxon>
        <taxon>Neopterygii</taxon>
        <taxon>Teleostei</taxon>
        <taxon>Osteoglossocephala</taxon>
        <taxon>Osteoglossomorpha</taxon>
        <taxon>Osteoglossiformes</taxon>
        <taxon>Mormyridae</taxon>
        <taxon>Paramormyrops</taxon>
    </lineage>
</organism>
<reference evidence="3" key="2">
    <citation type="submission" date="2025-09" db="UniProtKB">
        <authorList>
            <consortium name="Ensembl"/>
        </authorList>
    </citation>
    <scope>IDENTIFICATION</scope>
</reference>
<dbReference type="Ensembl" id="ENSPKIT00000041362.1">
    <property type="protein sequence ID" value="ENSPKIP00000016859.1"/>
    <property type="gene ID" value="ENSPKIG00000003009.1"/>
</dbReference>
<protein>
    <submittedName>
        <fullName evidence="3">Coiled-coil domain containing 148</fullName>
    </submittedName>
</protein>
<evidence type="ECO:0000256" key="1">
    <source>
        <dbReference type="ARBA" id="ARBA00023054"/>
    </source>
</evidence>
<dbReference type="PANTHER" id="PTHR21549">
    <property type="entry name" value="MUTATED IN BLADDER CANCER 1"/>
    <property type="match status" value="1"/>
</dbReference>
<name>A0A3B3REN4_9TELE</name>
<dbReference type="Proteomes" id="UP000261540">
    <property type="component" value="Unplaced"/>
</dbReference>
<keyword evidence="4" id="KW-1185">Reference proteome</keyword>
<dbReference type="PANTHER" id="PTHR21549:SF1">
    <property type="entry name" value="COILED-COIL DOMAIN-CONTAINING PROTEIN 148"/>
    <property type="match status" value="1"/>
</dbReference>
<dbReference type="AlphaFoldDB" id="A0A3B3REN4"/>
<feature type="coiled-coil region" evidence="2">
    <location>
        <begin position="15"/>
        <end position="49"/>
    </location>
</feature>
<dbReference type="InterPro" id="IPR039902">
    <property type="entry name" value="CCDC148/CCDC112"/>
</dbReference>
<evidence type="ECO:0000313" key="4">
    <source>
        <dbReference type="Proteomes" id="UP000261540"/>
    </source>
</evidence>
<feature type="coiled-coil region" evidence="2">
    <location>
        <begin position="341"/>
        <end position="394"/>
    </location>
</feature>
<sequence>MNAGMGSGKYKPVCYETLQTLVEAKKRDSAQLEEKILRTRQAAQRSKETTLLRQHRQAWSREHGRLARARGKAESELQEFLGQGGADMEFLSQFLEYEGLLERERAAFLTATVEPIWQLRDDLRFRLTEERRGPSQPCEPDLILQQVQSVKGQQAEIEKKLRTEYLRLEREMSAMQTEECLSPIQEDPGHMGHVPTEILHSECPYPDLKASLIREFQGLSEKYRSRLETIKLNLQDLDRCCGWTPEDHLAFEVTVSQYPASVCLHRALYMDMLQRLLPHKARQELHEHERCWDQYRYTLEQRQTLIRSWRRDWAALLDEALSTLQEARLAHLRELAEWSDREQQQDTCARLRQKLLQWRLQQEEAGRLEEAAVARRREEEQERLRREQEQEDKRRTFEKERIREYRFEKHRRREELREIAEQRLAALRTLMTDRARRDKERVQFREEILQRRREEKEAQVLMRLREQEDKQERLESLRKEVAVFVGADPERMMKDTQASKNRYQTGAEEFVLHKPLYHLHTYTDAQVTSDPRLRIECALREAGLHNALYAQEVLSGIHPKRPPRRDTESTGFRF</sequence>
<evidence type="ECO:0000313" key="3">
    <source>
        <dbReference type="Ensembl" id="ENSPKIP00000016859.1"/>
    </source>
</evidence>
<dbReference type="OrthoDB" id="448087at2759"/>
<dbReference type="STRING" id="1676925.ENSPKIP00000016859"/>
<reference evidence="3" key="1">
    <citation type="submission" date="2025-08" db="UniProtKB">
        <authorList>
            <consortium name="Ensembl"/>
        </authorList>
    </citation>
    <scope>IDENTIFICATION</scope>
</reference>
<proteinExistence type="predicted"/>
<dbReference type="GeneTree" id="ENSGT00940000153988"/>
<feature type="coiled-coil region" evidence="2">
    <location>
        <begin position="439"/>
        <end position="471"/>
    </location>
</feature>
<accession>A0A3B3REN4</accession>
<keyword evidence="1 2" id="KW-0175">Coiled coil</keyword>